<dbReference type="PROSITE" id="PS51462">
    <property type="entry name" value="NUDIX"/>
    <property type="match status" value="1"/>
</dbReference>
<keyword evidence="5" id="KW-1185">Reference proteome</keyword>
<dbReference type="InterPro" id="IPR000086">
    <property type="entry name" value="NUDIX_hydrolase_dom"/>
</dbReference>
<dbReference type="STRING" id="417292.SAMN05421806_11615"/>
<dbReference type="SUPFAM" id="SSF55811">
    <property type="entry name" value="Nudix"/>
    <property type="match status" value="1"/>
</dbReference>
<dbReference type="EMBL" id="FNFF01000016">
    <property type="protein sequence ID" value="SDL00412.1"/>
    <property type="molecule type" value="Genomic_DNA"/>
</dbReference>
<dbReference type="PANTHER" id="PTHR43046:SF16">
    <property type="entry name" value="ADP-RIBOSE PYROPHOSPHATASE YJHB-RELATED"/>
    <property type="match status" value="1"/>
</dbReference>
<accession>A0A1G9GII4</accession>
<evidence type="ECO:0000313" key="4">
    <source>
        <dbReference type="EMBL" id="SDL00412.1"/>
    </source>
</evidence>
<evidence type="ECO:0000256" key="1">
    <source>
        <dbReference type="ARBA" id="ARBA00001946"/>
    </source>
</evidence>
<gene>
    <name evidence="4" type="ORF">SAMN05421806_11615</name>
</gene>
<dbReference type="AlphaFoldDB" id="A0A1G9GII4"/>
<dbReference type="Gene3D" id="3.90.79.10">
    <property type="entry name" value="Nucleoside Triphosphate Pyrophosphohydrolase"/>
    <property type="match status" value="1"/>
</dbReference>
<protein>
    <submittedName>
        <fullName evidence="4">ADP-ribose pyrophosphatase YjhB, NUDIX family</fullName>
    </submittedName>
</protein>
<feature type="domain" description="Nudix hydrolase" evidence="3">
    <location>
        <begin position="11"/>
        <end position="143"/>
    </location>
</feature>
<dbReference type="PANTHER" id="PTHR43046">
    <property type="entry name" value="GDP-MANNOSE MANNOSYL HYDROLASE"/>
    <property type="match status" value="1"/>
</dbReference>
<dbReference type="Proteomes" id="UP000199155">
    <property type="component" value="Unassembled WGS sequence"/>
</dbReference>
<reference evidence="4 5" key="1">
    <citation type="submission" date="2016-10" db="EMBL/GenBank/DDBJ databases">
        <authorList>
            <person name="de Groot N.N."/>
        </authorList>
    </citation>
    <scope>NUCLEOTIDE SEQUENCE [LARGE SCALE GENOMIC DNA]</scope>
    <source>
        <strain evidence="4 5">CGMCC 4.5727</strain>
    </source>
</reference>
<dbReference type="CDD" id="cd04683">
    <property type="entry name" value="NUDIX_Hydrolase"/>
    <property type="match status" value="1"/>
</dbReference>
<dbReference type="GO" id="GO:0016787">
    <property type="term" value="F:hydrolase activity"/>
    <property type="evidence" value="ECO:0007669"/>
    <property type="project" value="UniProtKB-KW"/>
</dbReference>
<sequence length="154" mass="17092">MVPEPPSRTRMQILGVHLHLEDADGRVLLGLRHPDSPFAGGMWHTLAGHCEQESATACLVREAEEEAGLLISPADVSFAHAVHLVDEPGGQPRIGFFFRAHRWQGSPDVREPDRCTRWQWWDPQALPDAVVPYTRAAIAHIKAGVTYAEMGWTA</sequence>
<dbReference type="Pfam" id="PF00293">
    <property type="entry name" value="NUDIX"/>
    <property type="match status" value="1"/>
</dbReference>
<dbReference type="InterPro" id="IPR015797">
    <property type="entry name" value="NUDIX_hydrolase-like_dom_sf"/>
</dbReference>
<evidence type="ECO:0000256" key="2">
    <source>
        <dbReference type="ARBA" id="ARBA00022801"/>
    </source>
</evidence>
<comment type="cofactor">
    <cofactor evidence="1">
        <name>Mg(2+)</name>
        <dbReference type="ChEBI" id="CHEBI:18420"/>
    </cofactor>
</comment>
<keyword evidence="2" id="KW-0378">Hydrolase</keyword>
<name>A0A1G9GII4_9ACTN</name>
<dbReference type="RefSeq" id="WP_245769613.1">
    <property type="nucleotide sequence ID" value="NZ_FNFF01000016.1"/>
</dbReference>
<organism evidence="4 5">
    <name type="scientific">Streptomyces indicus</name>
    <dbReference type="NCBI Taxonomy" id="417292"/>
    <lineage>
        <taxon>Bacteria</taxon>
        <taxon>Bacillati</taxon>
        <taxon>Actinomycetota</taxon>
        <taxon>Actinomycetes</taxon>
        <taxon>Kitasatosporales</taxon>
        <taxon>Streptomycetaceae</taxon>
        <taxon>Streptomyces</taxon>
    </lineage>
</organism>
<proteinExistence type="predicted"/>
<evidence type="ECO:0000259" key="3">
    <source>
        <dbReference type="PROSITE" id="PS51462"/>
    </source>
</evidence>
<evidence type="ECO:0000313" key="5">
    <source>
        <dbReference type="Proteomes" id="UP000199155"/>
    </source>
</evidence>